<dbReference type="PANTHER" id="PTHR43798">
    <property type="entry name" value="MONOACYLGLYCEROL LIPASE"/>
    <property type="match status" value="1"/>
</dbReference>
<keyword evidence="2" id="KW-0378">Hydrolase</keyword>
<gene>
    <name evidence="2" type="ORF">FMM05_16760</name>
</gene>
<protein>
    <submittedName>
        <fullName evidence="2">Alpha/beta hydrolase</fullName>
    </submittedName>
</protein>
<keyword evidence="3" id="KW-1185">Reference proteome</keyword>
<dbReference type="OrthoDB" id="9773293at2"/>
<name>A0A552UWB2_9FLAO</name>
<sequence length="287" mass="31621">MKTSTDFTALTVPTQFADVNGTAFAYRRFGKKQNLPLVLLQHFTGTLENWDPYVLDGISKNREVIIFDNRGVAGTGGETPDSIAAIAKDAIAFIDALGLEKIDLLGFSMGGMVAQQITLNRPELINRLILVGTAPSGVRDIETFSPEVWAMFEKEYNQPDELLLETLFTPSAASQKAGSQFLNRIRERVVDRDSNITDKVAPAQATAIAGWSQINRGNFDYLKLIKQPTLVVSGDSDIIFPTVNSVLLQQNLPNAHLIIYPDSNHGALYQYPNLFISQVSLFLEGVE</sequence>
<dbReference type="Pfam" id="PF00561">
    <property type="entry name" value="Abhydrolase_1"/>
    <property type="match status" value="1"/>
</dbReference>
<dbReference type="InterPro" id="IPR050266">
    <property type="entry name" value="AB_hydrolase_sf"/>
</dbReference>
<evidence type="ECO:0000313" key="2">
    <source>
        <dbReference type="EMBL" id="TRW22531.1"/>
    </source>
</evidence>
<dbReference type="Gene3D" id="3.40.50.1820">
    <property type="entry name" value="alpha/beta hydrolase"/>
    <property type="match status" value="1"/>
</dbReference>
<evidence type="ECO:0000259" key="1">
    <source>
        <dbReference type="Pfam" id="PF00561"/>
    </source>
</evidence>
<dbReference type="RefSeq" id="WP_143374574.1">
    <property type="nucleotide sequence ID" value="NZ_VJVZ01000012.1"/>
</dbReference>
<dbReference type="PRINTS" id="PR00111">
    <property type="entry name" value="ABHYDROLASE"/>
</dbReference>
<evidence type="ECO:0000313" key="3">
    <source>
        <dbReference type="Proteomes" id="UP000320643"/>
    </source>
</evidence>
<proteinExistence type="predicted"/>
<dbReference type="AlphaFoldDB" id="A0A552UWB2"/>
<dbReference type="InterPro" id="IPR029058">
    <property type="entry name" value="AB_hydrolase_fold"/>
</dbReference>
<dbReference type="SUPFAM" id="SSF53474">
    <property type="entry name" value="alpha/beta-Hydrolases"/>
    <property type="match status" value="1"/>
</dbReference>
<dbReference type="InterPro" id="IPR000073">
    <property type="entry name" value="AB_hydrolase_1"/>
</dbReference>
<accession>A0A552UWB2</accession>
<feature type="domain" description="AB hydrolase-1" evidence="1">
    <location>
        <begin position="36"/>
        <end position="269"/>
    </location>
</feature>
<dbReference type="EMBL" id="VJVZ01000012">
    <property type="protein sequence ID" value="TRW22531.1"/>
    <property type="molecule type" value="Genomic_DNA"/>
</dbReference>
<dbReference type="PANTHER" id="PTHR43798:SF5">
    <property type="entry name" value="MONOACYLGLYCEROL LIPASE ABHD6"/>
    <property type="match status" value="1"/>
</dbReference>
<dbReference type="Proteomes" id="UP000320643">
    <property type="component" value="Unassembled WGS sequence"/>
</dbReference>
<comment type="caution">
    <text evidence="2">The sequence shown here is derived from an EMBL/GenBank/DDBJ whole genome shotgun (WGS) entry which is preliminary data.</text>
</comment>
<dbReference type="GO" id="GO:0046464">
    <property type="term" value="P:acylglycerol catabolic process"/>
    <property type="evidence" value="ECO:0007669"/>
    <property type="project" value="TreeGrafter"/>
</dbReference>
<organism evidence="2 3">
    <name type="scientific">Flavobacterium zepuense</name>
    <dbReference type="NCBI Taxonomy" id="2593302"/>
    <lineage>
        <taxon>Bacteria</taxon>
        <taxon>Pseudomonadati</taxon>
        <taxon>Bacteroidota</taxon>
        <taxon>Flavobacteriia</taxon>
        <taxon>Flavobacteriales</taxon>
        <taxon>Flavobacteriaceae</taxon>
        <taxon>Flavobacterium</taxon>
    </lineage>
</organism>
<dbReference type="GO" id="GO:0016020">
    <property type="term" value="C:membrane"/>
    <property type="evidence" value="ECO:0007669"/>
    <property type="project" value="TreeGrafter"/>
</dbReference>
<reference evidence="2 3" key="1">
    <citation type="submission" date="2019-07" db="EMBL/GenBank/DDBJ databases">
        <title>Flavobacterium sp. nov., isolated from glacier ice.</title>
        <authorList>
            <person name="Liu Q."/>
            <person name="Xin Y.-H."/>
        </authorList>
    </citation>
    <scope>NUCLEOTIDE SEQUENCE [LARGE SCALE GENOMIC DNA]</scope>
    <source>
        <strain evidence="2 3">ZT4R6</strain>
    </source>
</reference>
<dbReference type="GO" id="GO:0047372">
    <property type="term" value="F:monoacylglycerol lipase activity"/>
    <property type="evidence" value="ECO:0007669"/>
    <property type="project" value="TreeGrafter"/>
</dbReference>